<reference evidence="1 2" key="1">
    <citation type="submission" date="2024-10" db="EMBL/GenBank/DDBJ databases">
        <title>The Natural Products Discovery Center: Release of the First 8490 Sequenced Strains for Exploring Actinobacteria Biosynthetic Diversity.</title>
        <authorList>
            <person name="Kalkreuter E."/>
            <person name="Kautsar S.A."/>
            <person name="Yang D."/>
            <person name="Bader C.D."/>
            <person name="Teijaro C.N."/>
            <person name="Fluegel L."/>
            <person name="Davis C.M."/>
            <person name="Simpson J.R."/>
            <person name="Lauterbach L."/>
            <person name="Steele A.D."/>
            <person name="Gui C."/>
            <person name="Meng S."/>
            <person name="Li G."/>
            <person name="Viehrig K."/>
            <person name="Ye F."/>
            <person name="Su P."/>
            <person name="Kiefer A.F."/>
            <person name="Nichols A."/>
            <person name="Cepeda A.J."/>
            <person name="Yan W."/>
            <person name="Fan B."/>
            <person name="Jiang Y."/>
            <person name="Adhikari A."/>
            <person name="Zheng C.-J."/>
            <person name="Schuster L."/>
            <person name="Cowan T.M."/>
            <person name="Smanski M.J."/>
            <person name="Chevrette M.G."/>
            <person name="De Carvalho L.P.S."/>
            <person name="Shen B."/>
        </authorList>
    </citation>
    <scope>NUCLEOTIDE SEQUENCE [LARGE SCALE GENOMIC DNA]</scope>
    <source>
        <strain evidence="1 2">NPDC001390</strain>
    </source>
</reference>
<evidence type="ECO:0000313" key="1">
    <source>
        <dbReference type="EMBL" id="MFF4526783.1"/>
    </source>
</evidence>
<proteinExistence type="predicted"/>
<organism evidence="1 2">
    <name type="scientific">Streptomyces bluensis</name>
    <dbReference type="NCBI Taxonomy" id="33897"/>
    <lineage>
        <taxon>Bacteria</taxon>
        <taxon>Bacillati</taxon>
        <taxon>Actinomycetota</taxon>
        <taxon>Actinomycetes</taxon>
        <taxon>Kitasatosporales</taxon>
        <taxon>Streptomycetaceae</taxon>
        <taxon>Streptomyces</taxon>
    </lineage>
</organism>
<comment type="caution">
    <text evidence="1">The sequence shown here is derived from an EMBL/GenBank/DDBJ whole genome shotgun (WGS) entry which is preliminary data.</text>
</comment>
<accession>A0ABW6UVM3</accession>
<dbReference type="RefSeq" id="WP_351087729.1">
    <property type="nucleotide sequence ID" value="NZ_JBEOZG010000060.1"/>
</dbReference>
<gene>
    <name evidence="1" type="ORF">ACFY1D_35975</name>
</gene>
<dbReference type="Proteomes" id="UP001602058">
    <property type="component" value="Unassembled WGS sequence"/>
</dbReference>
<evidence type="ECO:0000313" key="2">
    <source>
        <dbReference type="Proteomes" id="UP001602058"/>
    </source>
</evidence>
<sequence length="61" mass="6958">MPSSVWSTGPYSPAQEEVNALIRRLMDQPPTQERAKAYEQLLRRWADVCRPCQPHAFTTAA</sequence>
<dbReference type="EMBL" id="JBIAWJ010000029">
    <property type="protein sequence ID" value="MFF4526783.1"/>
    <property type="molecule type" value="Genomic_DNA"/>
</dbReference>
<keyword evidence="2" id="KW-1185">Reference proteome</keyword>
<protein>
    <submittedName>
        <fullName evidence="1">Uncharacterized protein</fullName>
    </submittedName>
</protein>
<name>A0ABW6UVM3_9ACTN</name>